<dbReference type="EMBL" id="CAUYUJ010002165">
    <property type="protein sequence ID" value="CAK0799530.1"/>
    <property type="molecule type" value="Genomic_DNA"/>
</dbReference>
<keyword evidence="3" id="KW-1185">Reference proteome</keyword>
<reference evidence="2" key="1">
    <citation type="submission" date="2023-10" db="EMBL/GenBank/DDBJ databases">
        <authorList>
            <person name="Chen Y."/>
            <person name="Shah S."/>
            <person name="Dougan E. K."/>
            <person name="Thang M."/>
            <person name="Chan C."/>
        </authorList>
    </citation>
    <scope>NUCLEOTIDE SEQUENCE [LARGE SCALE GENOMIC DNA]</scope>
</reference>
<feature type="region of interest" description="Disordered" evidence="1">
    <location>
        <begin position="1"/>
        <end position="27"/>
    </location>
</feature>
<sequence>MARAAVRSRLGQHARGTQRCRGAGDGRPGLLDGAAALMAAAGSLAQTRGTETPARAAPTGSPAQKGQELLLVSMQWGPAPRGALLASR</sequence>
<feature type="region of interest" description="Disordered" evidence="1">
    <location>
        <begin position="43"/>
        <end position="66"/>
    </location>
</feature>
<comment type="caution">
    <text evidence="2">The sequence shown here is derived from an EMBL/GenBank/DDBJ whole genome shotgun (WGS) entry which is preliminary data.</text>
</comment>
<feature type="non-terminal residue" evidence="2">
    <location>
        <position position="88"/>
    </location>
</feature>
<protein>
    <submittedName>
        <fullName evidence="2">Uncharacterized protein</fullName>
    </submittedName>
</protein>
<organism evidence="2 3">
    <name type="scientific">Prorocentrum cordatum</name>
    <dbReference type="NCBI Taxonomy" id="2364126"/>
    <lineage>
        <taxon>Eukaryota</taxon>
        <taxon>Sar</taxon>
        <taxon>Alveolata</taxon>
        <taxon>Dinophyceae</taxon>
        <taxon>Prorocentrales</taxon>
        <taxon>Prorocentraceae</taxon>
        <taxon>Prorocentrum</taxon>
    </lineage>
</organism>
<evidence type="ECO:0000313" key="2">
    <source>
        <dbReference type="EMBL" id="CAK0799530.1"/>
    </source>
</evidence>
<dbReference type="Proteomes" id="UP001189429">
    <property type="component" value="Unassembled WGS sequence"/>
</dbReference>
<name>A0ABN9Q885_9DINO</name>
<gene>
    <name evidence="2" type="ORF">PCOR1329_LOCUS7940</name>
</gene>
<accession>A0ABN9Q885</accession>
<evidence type="ECO:0000313" key="3">
    <source>
        <dbReference type="Proteomes" id="UP001189429"/>
    </source>
</evidence>
<evidence type="ECO:0000256" key="1">
    <source>
        <dbReference type="SAM" id="MobiDB-lite"/>
    </source>
</evidence>
<proteinExistence type="predicted"/>